<feature type="domain" description="Glycosyl transferase family 28 C-terminal" evidence="1">
    <location>
        <begin position="1"/>
        <end position="114"/>
    </location>
</feature>
<gene>
    <name evidence="2" type="ORF">GCM10017044_20350</name>
</gene>
<dbReference type="InterPro" id="IPR007235">
    <property type="entry name" value="Glyco_trans_28_C"/>
</dbReference>
<keyword evidence="3" id="KW-1185">Reference proteome</keyword>
<dbReference type="SUPFAM" id="SSF53756">
    <property type="entry name" value="UDP-Glycosyltransferase/glycogen phosphorylase"/>
    <property type="match status" value="1"/>
</dbReference>
<dbReference type="EMBL" id="BNCI01000002">
    <property type="protein sequence ID" value="GHF25471.1"/>
    <property type="molecule type" value="Genomic_DNA"/>
</dbReference>
<dbReference type="Proteomes" id="UP000630923">
    <property type="component" value="Unassembled WGS sequence"/>
</dbReference>
<dbReference type="RefSeq" id="WP_191252594.1">
    <property type="nucleotide sequence ID" value="NZ_BNCI01000002.1"/>
</dbReference>
<dbReference type="Gene3D" id="3.40.50.2000">
    <property type="entry name" value="Glycogen Phosphorylase B"/>
    <property type="match status" value="1"/>
</dbReference>
<comment type="caution">
    <text evidence="2">The sequence shown here is derived from an EMBL/GenBank/DDBJ whole genome shotgun (WGS) entry which is preliminary data.</text>
</comment>
<name>A0A919E8S0_9PROT</name>
<proteinExistence type="predicted"/>
<evidence type="ECO:0000259" key="1">
    <source>
        <dbReference type="Pfam" id="PF04101"/>
    </source>
</evidence>
<reference evidence="2" key="1">
    <citation type="journal article" date="2014" name="Int. J. Syst. Evol. Microbiol.">
        <title>Complete genome sequence of Corynebacterium casei LMG S-19264T (=DSM 44701T), isolated from a smear-ripened cheese.</title>
        <authorList>
            <consortium name="US DOE Joint Genome Institute (JGI-PGF)"/>
            <person name="Walter F."/>
            <person name="Albersmeier A."/>
            <person name="Kalinowski J."/>
            <person name="Ruckert C."/>
        </authorList>
    </citation>
    <scope>NUCLEOTIDE SEQUENCE</scope>
    <source>
        <strain evidence="2">KCTC 42590</strain>
    </source>
</reference>
<protein>
    <recommendedName>
        <fullName evidence="1">Glycosyl transferase family 28 C-terminal domain-containing protein</fullName>
    </recommendedName>
</protein>
<reference evidence="2" key="2">
    <citation type="submission" date="2020-09" db="EMBL/GenBank/DDBJ databases">
        <authorList>
            <person name="Sun Q."/>
            <person name="Kim S."/>
        </authorList>
    </citation>
    <scope>NUCLEOTIDE SEQUENCE</scope>
    <source>
        <strain evidence="2">KCTC 42590</strain>
    </source>
</reference>
<dbReference type="AlphaFoldDB" id="A0A919E8S0"/>
<evidence type="ECO:0000313" key="2">
    <source>
        <dbReference type="EMBL" id="GHF25471.1"/>
    </source>
</evidence>
<dbReference type="Pfam" id="PF04101">
    <property type="entry name" value="Glyco_tran_28_C"/>
    <property type="match status" value="1"/>
</dbReference>
<evidence type="ECO:0000313" key="3">
    <source>
        <dbReference type="Proteomes" id="UP000630923"/>
    </source>
</evidence>
<accession>A0A919E8S0</accession>
<sequence>MIFLTVGSELPFSRLTTAVDGWAALHKDQRVFGQIGKCDNGDKLPTTIEYSQLLAPEVYSKNLEDCSVMVAHAGMGSIISALTIGKPIVIMPRREMFHETRNDHQVGTAQKFASRPSVFVANDETEISSAMDAALIFSKEKSQITEPVSEFADEEFLKKLRSFIKGT</sequence>
<dbReference type="GO" id="GO:0016758">
    <property type="term" value="F:hexosyltransferase activity"/>
    <property type="evidence" value="ECO:0007669"/>
    <property type="project" value="InterPro"/>
</dbReference>
<organism evidence="2 3">
    <name type="scientific">Kordiimonas sediminis</name>
    <dbReference type="NCBI Taxonomy" id="1735581"/>
    <lineage>
        <taxon>Bacteria</taxon>
        <taxon>Pseudomonadati</taxon>
        <taxon>Pseudomonadota</taxon>
        <taxon>Alphaproteobacteria</taxon>
        <taxon>Kordiimonadales</taxon>
        <taxon>Kordiimonadaceae</taxon>
        <taxon>Kordiimonas</taxon>
    </lineage>
</organism>